<dbReference type="Pfam" id="PF14092">
    <property type="entry name" value="DUF4270"/>
    <property type="match status" value="1"/>
</dbReference>
<gene>
    <name evidence="1" type="ORF">ACFQZW_05140</name>
</gene>
<evidence type="ECO:0000313" key="2">
    <source>
        <dbReference type="Proteomes" id="UP001597032"/>
    </source>
</evidence>
<dbReference type="EMBL" id="JBHTIC010000006">
    <property type="protein sequence ID" value="MFD0761458.1"/>
    <property type="molecule type" value="Genomic_DNA"/>
</dbReference>
<accession>A0ABW2Z4C1</accession>
<dbReference type="PROSITE" id="PS51257">
    <property type="entry name" value="PROKAR_LIPOPROTEIN"/>
    <property type="match status" value="1"/>
</dbReference>
<protein>
    <submittedName>
        <fullName evidence="1">DUF4270 domain-containing protein</fullName>
    </submittedName>
</protein>
<keyword evidence="2" id="KW-1185">Reference proteome</keyword>
<sequence>MITKVINTFKYAGLFSFVFFSIISCEKEIESIGVNLVDNDKFSTDKFTSNVITENKNIENVPANGIEQYLLGVYSDKEFGSLKASIVSQLILPSTGDNYNFGTNPAIDSVLINIPYQFTKEDDESDGKPKFSIDSVIGNKDEEFLINVYELKTFLNTLDPNDPSKKAIYYSDKEFQKGDTPLYSGAFKINPSDTVAYIKRYKADAITVYDTDTIKETDVSPSIKIPLNETMIQQLFVDNASGSEFSSLDDFNHYFRGLYIEATELNSLESHLISLSMTNAKMTIYYSKDEDEDADEDLDGNGTTGETGVRTKHDFKFLFSNLKSNVLTRDYTQSKESGDNRLYVQGAAGSEATVELLQSENLENLKSKNWLINEANLTFYVDQNASSNIVPEQLFLYNYEDNLQIRDIITEGIAAVGGTLERDEDGNPFLYKFKITDYISSLLSSEDETELVKLGLKVYNSSTDIPTSITDVKIENKSWNPKGVVLYDGSEISGDKKVKLEIFYTEINN</sequence>
<name>A0ABW2Z4C1_9FLAO</name>
<dbReference type="InterPro" id="IPR025366">
    <property type="entry name" value="DUF4270"/>
</dbReference>
<evidence type="ECO:0000313" key="1">
    <source>
        <dbReference type="EMBL" id="MFD0761458.1"/>
    </source>
</evidence>
<proteinExistence type="predicted"/>
<dbReference type="Proteomes" id="UP001597032">
    <property type="component" value="Unassembled WGS sequence"/>
</dbReference>
<dbReference type="RefSeq" id="WP_298262872.1">
    <property type="nucleotide sequence ID" value="NZ_JBHTIC010000006.1"/>
</dbReference>
<reference evidence="2" key="1">
    <citation type="journal article" date="2019" name="Int. J. Syst. Evol. Microbiol.">
        <title>The Global Catalogue of Microorganisms (GCM) 10K type strain sequencing project: providing services to taxonomists for standard genome sequencing and annotation.</title>
        <authorList>
            <consortium name="The Broad Institute Genomics Platform"/>
            <consortium name="The Broad Institute Genome Sequencing Center for Infectious Disease"/>
            <person name="Wu L."/>
            <person name="Ma J."/>
        </authorList>
    </citation>
    <scope>NUCLEOTIDE SEQUENCE [LARGE SCALE GENOMIC DNA]</scope>
    <source>
        <strain evidence="2">CCUG 60022</strain>
    </source>
</reference>
<comment type="caution">
    <text evidence="1">The sequence shown here is derived from an EMBL/GenBank/DDBJ whole genome shotgun (WGS) entry which is preliminary data.</text>
</comment>
<organism evidence="1 2">
    <name type="scientific">Lutibacter aestuarii</name>
    <dbReference type="NCBI Taxonomy" id="861111"/>
    <lineage>
        <taxon>Bacteria</taxon>
        <taxon>Pseudomonadati</taxon>
        <taxon>Bacteroidota</taxon>
        <taxon>Flavobacteriia</taxon>
        <taxon>Flavobacteriales</taxon>
        <taxon>Flavobacteriaceae</taxon>
        <taxon>Lutibacter</taxon>
    </lineage>
</organism>